<gene>
    <name evidence="2" type="ORF">ISR29_03055</name>
</gene>
<organism evidence="2 3">
    <name type="scientific">SAR86 cluster bacterium</name>
    <dbReference type="NCBI Taxonomy" id="2030880"/>
    <lineage>
        <taxon>Bacteria</taxon>
        <taxon>Pseudomonadati</taxon>
        <taxon>Pseudomonadota</taxon>
        <taxon>Gammaproteobacteria</taxon>
        <taxon>SAR86 cluster</taxon>
    </lineage>
</organism>
<feature type="region of interest" description="Disordered" evidence="1">
    <location>
        <begin position="1"/>
        <end position="49"/>
    </location>
</feature>
<proteinExistence type="predicted"/>
<name>A0A937JAZ5_9GAMM</name>
<reference evidence="2" key="1">
    <citation type="submission" date="2020-10" db="EMBL/GenBank/DDBJ databases">
        <title>Microbiome of the Black Sea water column analyzed by genome centric metagenomics.</title>
        <authorList>
            <person name="Cabello-Yeves P.J."/>
            <person name="Callieri C."/>
            <person name="Picazo A."/>
            <person name="Mehrshad M."/>
            <person name="Haro-Moreno J.M."/>
            <person name="Roda-Garcia J."/>
            <person name="Dzembekova N."/>
            <person name="Slabakova V."/>
            <person name="Slabakova N."/>
            <person name="Moncheva S."/>
            <person name="Rodriguez-Valera F."/>
        </authorList>
    </citation>
    <scope>NUCLEOTIDE SEQUENCE</scope>
    <source>
        <strain evidence="2">BS30m-G43</strain>
    </source>
</reference>
<evidence type="ECO:0000313" key="3">
    <source>
        <dbReference type="Proteomes" id="UP000705230"/>
    </source>
</evidence>
<dbReference type="AlphaFoldDB" id="A0A937JAZ5"/>
<dbReference type="EMBL" id="JADHSG010000003">
    <property type="protein sequence ID" value="MBL6903160.1"/>
    <property type="molecule type" value="Genomic_DNA"/>
</dbReference>
<dbReference type="Proteomes" id="UP000705230">
    <property type="component" value="Unassembled WGS sequence"/>
</dbReference>
<evidence type="ECO:0000256" key="1">
    <source>
        <dbReference type="SAM" id="MobiDB-lite"/>
    </source>
</evidence>
<sequence>MKNKKKEPKEELPSAADDCADVTSKHERFKKSSDKPKFPPINYEKPPHF</sequence>
<protein>
    <submittedName>
        <fullName evidence="2">Uncharacterized protein</fullName>
    </submittedName>
</protein>
<accession>A0A937JAZ5</accession>
<evidence type="ECO:0000313" key="2">
    <source>
        <dbReference type="EMBL" id="MBL6903160.1"/>
    </source>
</evidence>
<feature type="compositionally biased region" description="Basic and acidic residues" evidence="1">
    <location>
        <begin position="23"/>
        <end position="37"/>
    </location>
</feature>
<comment type="caution">
    <text evidence="2">The sequence shown here is derived from an EMBL/GenBank/DDBJ whole genome shotgun (WGS) entry which is preliminary data.</text>
</comment>